<dbReference type="EMBL" id="ML978195">
    <property type="protein sequence ID" value="KAF2029960.1"/>
    <property type="molecule type" value="Genomic_DNA"/>
</dbReference>
<gene>
    <name evidence="1" type="ORF">EK21DRAFT_112440</name>
</gene>
<evidence type="ECO:0000313" key="2">
    <source>
        <dbReference type="Proteomes" id="UP000799777"/>
    </source>
</evidence>
<organism evidence="1 2">
    <name type="scientific">Setomelanomma holmii</name>
    <dbReference type="NCBI Taxonomy" id="210430"/>
    <lineage>
        <taxon>Eukaryota</taxon>
        <taxon>Fungi</taxon>
        <taxon>Dikarya</taxon>
        <taxon>Ascomycota</taxon>
        <taxon>Pezizomycotina</taxon>
        <taxon>Dothideomycetes</taxon>
        <taxon>Pleosporomycetidae</taxon>
        <taxon>Pleosporales</taxon>
        <taxon>Pleosporineae</taxon>
        <taxon>Phaeosphaeriaceae</taxon>
        <taxon>Setomelanomma</taxon>
    </lineage>
</organism>
<protein>
    <submittedName>
        <fullName evidence="1">Uncharacterized protein</fullName>
    </submittedName>
</protein>
<dbReference type="Proteomes" id="UP000799777">
    <property type="component" value="Unassembled WGS sequence"/>
</dbReference>
<keyword evidence="2" id="KW-1185">Reference proteome</keyword>
<name>A0A9P4HAB8_9PLEO</name>
<accession>A0A9P4HAB8</accession>
<sequence length="219" mass="24570">MRRPGLWTKKYLLPGSSLVIRCSVILFPAPKPTSAVTPVKPVRTRAFERLWNETPKVVYKQYNTCSLEAYKPYWTLKESIAAEQRAAEAAIIEPKETTKNIHTTEIISNEGEDHGITLLSGVLPHNPGQTSGHVTRRRIARSEVITTIAESDEPDIVAGLEESLANDPVLVADRAESHINARACSESPVVHRRGRHSMLRKHVVLFKGKKPMSVQYQRF</sequence>
<evidence type="ECO:0000313" key="1">
    <source>
        <dbReference type="EMBL" id="KAF2029960.1"/>
    </source>
</evidence>
<reference evidence="1" key="1">
    <citation type="journal article" date="2020" name="Stud. Mycol.">
        <title>101 Dothideomycetes genomes: a test case for predicting lifestyles and emergence of pathogens.</title>
        <authorList>
            <person name="Haridas S."/>
            <person name="Albert R."/>
            <person name="Binder M."/>
            <person name="Bloem J."/>
            <person name="Labutti K."/>
            <person name="Salamov A."/>
            <person name="Andreopoulos B."/>
            <person name="Baker S."/>
            <person name="Barry K."/>
            <person name="Bills G."/>
            <person name="Bluhm B."/>
            <person name="Cannon C."/>
            <person name="Castanera R."/>
            <person name="Culley D."/>
            <person name="Daum C."/>
            <person name="Ezra D."/>
            <person name="Gonzalez J."/>
            <person name="Henrissat B."/>
            <person name="Kuo A."/>
            <person name="Liang C."/>
            <person name="Lipzen A."/>
            <person name="Lutzoni F."/>
            <person name="Magnuson J."/>
            <person name="Mondo S."/>
            <person name="Nolan M."/>
            <person name="Ohm R."/>
            <person name="Pangilinan J."/>
            <person name="Park H.-J."/>
            <person name="Ramirez L."/>
            <person name="Alfaro M."/>
            <person name="Sun H."/>
            <person name="Tritt A."/>
            <person name="Yoshinaga Y."/>
            <person name="Zwiers L.-H."/>
            <person name="Turgeon B."/>
            <person name="Goodwin S."/>
            <person name="Spatafora J."/>
            <person name="Crous P."/>
            <person name="Grigoriev I."/>
        </authorList>
    </citation>
    <scope>NUCLEOTIDE SEQUENCE</scope>
    <source>
        <strain evidence="1">CBS 110217</strain>
    </source>
</reference>
<dbReference type="AlphaFoldDB" id="A0A9P4HAB8"/>
<proteinExistence type="predicted"/>
<comment type="caution">
    <text evidence="1">The sequence shown here is derived from an EMBL/GenBank/DDBJ whole genome shotgun (WGS) entry which is preliminary data.</text>
</comment>